<evidence type="ECO:0000256" key="1">
    <source>
        <dbReference type="SAM" id="MobiDB-lite"/>
    </source>
</evidence>
<evidence type="ECO:0000313" key="2">
    <source>
        <dbReference type="EMBL" id="BBL33854.1"/>
    </source>
</evidence>
<dbReference type="InterPro" id="IPR010982">
    <property type="entry name" value="Lambda_DNA-bd_dom_sf"/>
</dbReference>
<dbReference type="GO" id="GO:0003677">
    <property type="term" value="F:DNA binding"/>
    <property type="evidence" value="ECO:0007669"/>
    <property type="project" value="InterPro"/>
</dbReference>
<proteinExistence type="predicted"/>
<gene>
    <name evidence="2" type="ORF">Nstercoris_00079</name>
</gene>
<evidence type="ECO:0000313" key="3">
    <source>
        <dbReference type="Proteomes" id="UP000316473"/>
    </source>
</evidence>
<evidence type="ECO:0008006" key="4">
    <source>
        <dbReference type="Google" id="ProtNLM"/>
    </source>
</evidence>
<dbReference type="Pfam" id="PF13560">
    <property type="entry name" value="HTH_31"/>
    <property type="match status" value="1"/>
</dbReference>
<feature type="region of interest" description="Disordered" evidence="1">
    <location>
        <begin position="1"/>
        <end position="20"/>
    </location>
</feature>
<name>A0A4Y1YIN4_9PROT</name>
<sequence length="79" mass="8814">MTDSKPHNPSPETVRQARQTANLTQTEAAKTVSASMRAWQQWESGERAMPPGLFELFMLKTRQWPLDSKPTPDQSTGAA</sequence>
<dbReference type="EMBL" id="AP019755">
    <property type="protein sequence ID" value="BBL33854.1"/>
    <property type="molecule type" value="Genomic_DNA"/>
</dbReference>
<protein>
    <recommendedName>
        <fullName evidence="4">HTH cro/C1-type domain-containing protein</fullName>
    </recommendedName>
</protein>
<accession>A0A4Y1YIN4</accession>
<organism evidence="2 3">
    <name type="scientific">Nitrosomonas stercoris</name>
    <dbReference type="NCBI Taxonomy" id="1444684"/>
    <lineage>
        <taxon>Bacteria</taxon>
        <taxon>Pseudomonadati</taxon>
        <taxon>Pseudomonadota</taxon>
        <taxon>Betaproteobacteria</taxon>
        <taxon>Nitrosomonadales</taxon>
        <taxon>Nitrosomonadaceae</taxon>
        <taxon>Nitrosomonas</taxon>
    </lineage>
</organism>
<dbReference type="KEGG" id="nst:Nstercoris_00079"/>
<dbReference type="Proteomes" id="UP000316473">
    <property type="component" value="Chromosome"/>
</dbReference>
<dbReference type="CDD" id="cd00093">
    <property type="entry name" value="HTH_XRE"/>
    <property type="match status" value="1"/>
</dbReference>
<dbReference type="AlphaFoldDB" id="A0A4Y1YIN4"/>
<keyword evidence="3" id="KW-1185">Reference proteome</keyword>
<dbReference type="Gene3D" id="1.10.260.40">
    <property type="entry name" value="lambda repressor-like DNA-binding domains"/>
    <property type="match status" value="1"/>
</dbReference>
<reference evidence="2 3" key="1">
    <citation type="submission" date="2019-06" db="EMBL/GenBank/DDBJ databases">
        <title>Nitrosomonas stercoris KYUHI-S whole genome shotgun sequence.</title>
        <authorList>
            <person name="Nakagawa T."/>
            <person name="Tsuchiya Y."/>
            <person name="Takahashi R."/>
        </authorList>
    </citation>
    <scope>NUCLEOTIDE SEQUENCE [LARGE SCALE GENOMIC DNA]</scope>
    <source>
        <strain evidence="2 3">KYUHI-S</strain>
    </source>
</reference>
<feature type="compositionally biased region" description="Polar residues" evidence="1">
    <location>
        <begin position="10"/>
        <end position="20"/>
    </location>
</feature>
<dbReference type="SUPFAM" id="SSF47413">
    <property type="entry name" value="lambda repressor-like DNA-binding domains"/>
    <property type="match status" value="1"/>
</dbReference>
<dbReference type="InterPro" id="IPR001387">
    <property type="entry name" value="Cro/C1-type_HTH"/>
</dbReference>